<keyword evidence="1" id="KW-1133">Transmembrane helix</keyword>
<proteinExistence type="predicted"/>
<dbReference type="Proteomes" id="UP000662782">
    <property type="component" value="Segment"/>
</dbReference>
<sequence length="71" mass="7944">MNGLFGTGCLLLGAAVYFFLKYLELRKDFKENKIKDKGRASGYKNAYFSLTICVLGLGVFLMVNGTLLEIR</sequence>
<name>A0A873WGE3_9CAUD</name>
<keyword evidence="1" id="KW-0812">Transmembrane</keyword>
<feature type="transmembrane region" description="Helical" evidence="1">
    <location>
        <begin position="6"/>
        <end position="25"/>
    </location>
</feature>
<keyword evidence="1" id="KW-0472">Membrane</keyword>
<feature type="transmembrane region" description="Helical" evidence="1">
    <location>
        <begin position="46"/>
        <end position="68"/>
    </location>
</feature>
<reference evidence="2 3" key="1">
    <citation type="submission" date="2020-07" db="EMBL/GenBank/DDBJ databases">
        <title>Complete genome sequence of Klebsiella pneumoniae phage Miami.</title>
        <authorList>
            <person name="Mora D.A."/>
            <person name="Lessor L."/>
            <person name="Gill J."/>
            <person name="Liu M."/>
        </authorList>
    </citation>
    <scope>NUCLEOTIDE SEQUENCE [LARGE SCALE GENOMIC DNA]</scope>
</reference>
<accession>A0A873WGE3</accession>
<evidence type="ECO:0000313" key="2">
    <source>
        <dbReference type="EMBL" id="QPB09178.1"/>
    </source>
</evidence>
<keyword evidence="3" id="KW-1185">Reference proteome</keyword>
<dbReference type="EMBL" id="MT701590">
    <property type="protein sequence ID" value="QPB09178.1"/>
    <property type="molecule type" value="Genomic_DNA"/>
</dbReference>
<protein>
    <submittedName>
        <fullName evidence="2">Uncharacterized protein</fullName>
    </submittedName>
</protein>
<gene>
    <name evidence="2" type="ORF">CPT_Miami_083</name>
</gene>
<evidence type="ECO:0000256" key="1">
    <source>
        <dbReference type="SAM" id="Phobius"/>
    </source>
</evidence>
<organism evidence="2 3">
    <name type="scientific">Klebsiella phage Miami</name>
    <dbReference type="NCBI Taxonomy" id="2767581"/>
    <lineage>
        <taxon>Viruses</taxon>
        <taxon>Duplodnaviria</taxon>
        <taxon>Heunggongvirae</taxon>
        <taxon>Uroviricota</taxon>
        <taxon>Caudoviricetes</taxon>
        <taxon>Chimalliviridae</taxon>
        <taxon>Miamivirus</taxon>
        <taxon>Miamivirus miami</taxon>
    </lineage>
</organism>
<evidence type="ECO:0000313" key="3">
    <source>
        <dbReference type="Proteomes" id="UP000662782"/>
    </source>
</evidence>